<accession>A0ABD3K6H9</accession>
<feature type="compositionally biased region" description="Basic and acidic residues" evidence="1">
    <location>
        <begin position="59"/>
        <end position="74"/>
    </location>
</feature>
<evidence type="ECO:0000313" key="4">
    <source>
        <dbReference type="Proteomes" id="UP001634007"/>
    </source>
</evidence>
<feature type="compositionally biased region" description="Low complexity" evidence="1">
    <location>
        <begin position="160"/>
        <end position="189"/>
    </location>
</feature>
<feature type="region of interest" description="Disordered" evidence="1">
    <location>
        <begin position="57"/>
        <end position="94"/>
    </location>
</feature>
<protein>
    <submittedName>
        <fullName evidence="3">Uncharacterized protein</fullName>
    </submittedName>
</protein>
<proteinExistence type="predicted"/>
<reference evidence="3 4" key="1">
    <citation type="submission" date="2024-11" db="EMBL/GenBank/DDBJ databases">
        <title>Chromosome-level genome assembly of Eucalyptus globulus Labill. provides insights into its genome evolution.</title>
        <authorList>
            <person name="Li X."/>
        </authorList>
    </citation>
    <scope>NUCLEOTIDE SEQUENCE [LARGE SCALE GENOMIC DNA]</scope>
    <source>
        <strain evidence="3">CL2024</strain>
        <tissue evidence="3">Fresh tender leaves</tissue>
    </source>
</reference>
<dbReference type="InterPro" id="IPR040411">
    <property type="entry name" value="At5g23160-like"/>
</dbReference>
<evidence type="ECO:0000256" key="2">
    <source>
        <dbReference type="SAM" id="Phobius"/>
    </source>
</evidence>
<feature type="region of interest" description="Disordered" evidence="1">
    <location>
        <begin position="140"/>
        <end position="222"/>
    </location>
</feature>
<evidence type="ECO:0000256" key="1">
    <source>
        <dbReference type="SAM" id="MobiDB-lite"/>
    </source>
</evidence>
<dbReference type="EMBL" id="JBJKBG010000006">
    <property type="protein sequence ID" value="KAL3733671.1"/>
    <property type="molecule type" value="Genomic_DNA"/>
</dbReference>
<gene>
    <name evidence="3" type="ORF">ACJRO7_023098</name>
</gene>
<feature type="transmembrane region" description="Helical" evidence="2">
    <location>
        <begin position="231"/>
        <end position="258"/>
    </location>
</feature>
<keyword evidence="2" id="KW-0812">Transmembrane</keyword>
<keyword evidence="4" id="KW-1185">Reference proteome</keyword>
<name>A0ABD3K6H9_EUCGL</name>
<dbReference type="AlphaFoldDB" id="A0ABD3K6H9"/>
<keyword evidence="2" id="KW-0472">Membrane</keyword>
<keyword evidence="2" id="KW-1133">Transmembrane helix</keyword>
<dbReference type="PANTHER" id="PTHR34379">
    <property type="entry name" value="OS07G0553800 PROTEIN"/>
    <property type="match status" value="1"/>
</dbReference>
<dbReference type="Proteomes" id="UP001634007">
    <property type="component" value="Unassembled WGS sequence"/>
</dbReference>
<sequence>MDSPPKAKTRPSPTASCSGGGKFFQCFKPAVLDDNEGGNGCKRGVDETFFACVAEEENEGRALRKVPSGDKGDDGSDEEDRGKKKKKRGEEEGLKLLARASKAVLFETSLATKSRKKKSAKNSLKSISNLSMEADRILKSMDQNSGSRVSDNDKARTTESGVTSSSHSSAAGTVLPSLRSLRSSSTNSSLRRRRQSSTRSSPFNSKQIQSSAVEDGKERPPPPSENSIICLLLLTLSVLVLWGKVCAIVCTSIWLLVVSRWSIIKCAKSPLDVDDDRSNVDSAEYKKKIIPLASGLLYFFRSLYFLAKPAIPFLNFLSI</sequence>
<evidence type="ECO:0000313" key="3">
    <source>
        <dbReference type="EMBL" id="KAL3733671.1"/>
    </source>
</evidence>
<organism evidence="3 4">
    <name type="scientific">Eucalyptus globulus</name>
    <name type="common">Tasmanian blue gum</name>
    <dbReference type="NCBI Taxonomy" id="34317"/>
    <lineage>
        <taxon>Eukaryota</taxon>
        <taxon>Viridiplantae</taxon>
        <taxon>Streptophyta</taxon>
        <taxon>Embryophyta</taxon>
        <taxon>Tracheophyta</taxon>
        <taxon>Spermatophyta</taxon>
        <taxon>Magnoliopsida</taxon>
        <taxon>eudicotyledons</taxon>
        <taxon>Gunneridae</taxon>
        <taxon>Pentapetalae</taxon>
        <taxon>rosids</taxon>
        <taxon>malvids</taxon>
        <taxon>Myrtales</taxon>
        <taxon>Myrtaceae</taxon>
        <taxon>Myrtoideae</taxon>
        <taxon>Eucalypteae</taxon>
        <taxon>Eucalyptus</taxon>
    </lineage>
</organism>
<dbReference type="PANTHER" id="PTHR34379:SF6">
    <property type="entry name" value="PROTEIN 3F"/>
    <property type="match status" value="1"/>
</dbReference>
<feature type="region of interest" description="Disordered" evidence="1">
    <location>
        <begin position="1"/>
        <end position="21"/>
    </location>
</feature>
<feature type="compositionally biased region" description="Polar residues" evidence="1">
    <location>
        <begin position="202"/>
        <end position="212"/>
    </location>
</feature>
<comment type="caution">
    <text evidence="3">The sequence shown here is derived from an EMBL/GenBank/DDBJ whole genome shotgun (WGS) entry which is preliminary data.</text>
</comment>